<organism evidence="1 2">
    <name type="scientific">Halorubrum virus Serpecor1</name>
    <dbReference type="NCBI Taxonomy" id="2721757"/>
    <lineage>
        <taxon>Viruses</taxon>
        <taxon>Duplodnaviria</taxon>
        <taxon>Heunggongvirae</taxon>
        <taxon>Uroviricota</taxon>
        <taxon>Caudoviricetes</taxon>
        <taxon>Thumleimavirales</taxon>
        <taxon>Hafunaviridae</taxon>
        <taxon>Haloferacalesvirus</taxon>
        <taxon>Haloferacalesvirus serpentinense</taxon>
        <taxon>Haloferacalesvirus Serpecor1</taxon>
    </lineage>
</organism>
<sequence length="480" mass="54817">MNCEDSEISFAFIGEDNDLSNPIVEIRPLTMDFQRNMGQFDFVRSKFSQGVAEHIEGAVLDDDGILNRPRPVVIKLGGKPIHRMLYLPDAVMFGVNNVHIELHDVQKYLDRGVVDYQRQNVRLEEAYRYVFNQRDTSDGEMFSGIRFSVPESAFEELNSRYTPGLGPITLKNQRSWDKIRQARRDQTGAFEPKQEEDVIRDLEAENVHNIIDGHYALDFKQVSPWEAILEMNEKFGVTTWVAPDGYLWVGSREATGIDHVTAPDDPRVWKLIDYNITPPRDPIMKVVVRGKQVHDPKDSFADNVGEFVNQSRNILDFRMEGVAERPDLNYGRVITPEDLDAAADGLKEIAKRRLINEQKKQWSGNIELLPSHSGDSWTDIRDVQIGDGIVTIPPENGGGECRNNIQLEKFTITGVHHTLTENGEWTLRLDVVPIADGSLHPDNVKTYNRYFDPTSKEYVDEETYEARKEADKGFQLNDLI</sequence>
<keyword evidence="2" id="KW-1185">Reference proteome</keyword>
<dbReference type="Proteomes" id="UP000501054">
    <property type="component" value="Segment"/>
</dbReference>
<dbReference type="EMBL" id="MN901521">
    <property type="protein sequence ID" value="QIR31192.1"/>
    <property type="molecule type" value="Genomic_DNA"/>
</dbReference>
<gene>
    <name evidence="1" type="ORF">HrrSp1_135</name>
</gene>
<protein>
    <submittedName>
        <fullName evidence="1">Uncharacterized protein</fullName>
    </submittedName>
</protein>
<reference evidence="1 2" key="1">
    <citation type="journal article" date="2020" name="Genes (Basel)">
        <title>Comparative Genomics of Two New HF1-like Haloviruses.</title>
        <authorList>
            <person name="Dyall-Smith M."/>
            <person name="Tang S.L."/>
            <person name="Russ B."/>
            <person name="Chiang P.W."/>
            <person name="Pfeiffer F."/>
        </authorList>
    </citation>
    <scope>NUCLEOTIDE SEQUENCE [LARGE SCALE GENOMIC DNA]</scope>
</reference>
<accession>A0A6G9RYT2</accession>
<evidence type="ECO:0000313" key="1">
    <source>
        <dbReference type="EMBL" id="QIR31192.1"/>
    </source>
</evidence>
<name>A0A6G9RYT2_9CAUD</name>
<proteinExistence type="predicted"/>
<evidence type="ECO:0000313" key="2">
    <source>
        <dbReference type="Proteomes" id="UP000501054"/>
    </source>
</evidence>